<organism evidence="2 3">
    <name type="scientific">Actinocatenispora thailandica</name>
    <dbReference type="NCBI Taxonomy" id="227318"/>
    <lineage>
        <taxon>Bacteria</taxon>
        <taxon>Bacillati</taxon>
        <taxon>Actinomycetota</taxon>
        <taxon>Actinomycetes</taxon>
        <taxon>Micromonosporales</taxon>
        <taxon>Micromonosporaceae</taxon>
        <taxon>Actinocatenispora</taxon>
    </lineage>
</organism>
<dbReference type="KEGG" id="atl:Athai_31270"/>
<dbReference type="InterPro" id="IPR029082">
    <property type="entry name" value="Imm35"/>
</dbReference>
<evidence type="ECO:0000313" key="2">
    <source>
        <dbReference type="EMBL" id="BCJ35624.1"/>
    </source>
</evidence>
<dbReference type="RefSeq" id="WP_203962118.1">
    <property type="nucleotide sequence ID" value="NZ_AP023355.1"/>
</dbReference>
<accession>A0A7R7DPX2</accession>
<dbReference type="EMBL" id="AP023355">
    <property type="protein sequence ID" value="BCJ35624.1"/>
    <property type="molecule type" value="Genomic_DNA"/>
</dbReference>
<evidence type="ECO:0000313" key="3">
    <source>
        <dbReference type="Proteomes" id="UP000611640"/>
    </source>
</evidence>
<dbReference type="Pfam" id="PF15567">
    <property type="entry name" value="Imm35"/>
    <property type="match status" value="1"/>
</dbReference>
<reference evidence="2 3" key="1">
    <citation type="submission" date="2020-08" db="EMBL/GenBank/DDBJ databases">
        <title>Whole genome shotgun sequence of Actinocatenispora thailandica NBRC 105041.</title>
        <authorList>
            <person name="Komaki H."/>
            <person name="Tamura T."/>
        </authorList>
    </citation>
    <scope>NUCLEOTIDE SEQUENCE [LARGE SCALE GENOMIC DNA]</scope>
    <source>
        <strain evidence="2 3">NBRC 105041</strain>
    </source>
</reference>
<proteinExistence type="predicted"/>
<dbReference type="Proteomes" id="UP000611640">
    <property type="component" value="Chromosome"/>
</dbReference>
<protein>
    <recommendedName>
        <fullName evidence="1">Immunity protein 35 domain-containing protein</fullName>
    </recommendedName>
</protein>
<keyword evidence="3" id="KW-1185">Reference proteome</keyword>
<name>A0A7R7DPX2_9ACTN</name>
<dbReference type="AlphaFoldDB" id="A0A7R7DPX2"/>
<feature type="domain" description="Immunity protein 35" evidence="1">
    <location>
        <begin position="5"/>
        <end position="84"/>
    </location>
</feature>
<gene>
    <name evidence="2" type="ORF">Athai_31270</name>
</gene>
<evidence type="ECO:0000259" key="1">
    <source>
        <dbReference type="Pfam" id="PF15567"/>
    </source>
</evidence>
<sequence length="104" mass="11702">MDAEQARACAQARLDQLQDPAAPLRLSEAPPTGYRWCWAFTYNTVAWYETGVFRDAVVVGPLVVDQDGEVWQAPSAPPLERWLNEHARQRGFPEIPTPPPASLW</sequence>